<protein>
    <recommendedName>
        <fullName evidence="6">Phytocyanin domain-containing protein</fullName>
    </recommendedName>
</protein>
<keyword evidence="1" id="KW-0479">Metal-binding</keyword>
<dbReference type="CDD" id="cd04216">
    <property type="entry name" value="Phytocyanin"/>
    <property type="match status" value="1"/>
</dbReference>
<evidence type="ECO:0000259" key="6">
    <source>
        <dbReference type="PROSITE" id="PS51485"/>
    </source>
</evidence>
<evidence type="ECO:0000313" key="7">
    <source>
        <dbReference type="EMBL" id="KZV31580.1"/>
    </source>
</evidence>
<proteinExistence type="predicted"/>
<evidence type="ECO:0000313" key="8">
    <source>
        <dbReference type="Proteomes" id="UP000250235"/>
    </source>
</evidence>
<feature type="region of interest" description="Disordered" evidence="4">
    <location>
        <begin position="129"/>
        <end position="173"/>
    </location>
</feature>
<dbReference type="Pfam" id="PF02298">
    <property type="entry name" value="Cu_bind_like"/>
    <property type="match status" value="1"/>
</dbReference>
<dbReference type="Proteomes" id="UP000250235">
    <property type="component" value="Unassembled WGS sequence"/>
</dbReference>
<dbReference type="PANTHER" id="PTHR33021">
    <property type="entry name" value="BLUE COPPER PROTEIN"/>
    <property type="match status" value="1"/>
</dbReference>
<keyword evidence="3" id="KW-0325">Glycoprotein</keyword>
<dbReference type="GO" id="GO:0005886">
    <property type="term" value="C:plasma membrane"/>
    <property type="evidence" value="ECO:0007669"/>
    <property type="project" value="TreeGrafter"/>
</dbReference>
<keyword evidence="8" id="KW-1185">Reference proteome</keyword>
<dbReference type="EMBL" id="KV007463">
    <property type="protein sequence ID" value="KZV31580.1"/>
    <property type="molecule type" value="Genomic_DNA"/>
</dbReference>
<feature type="compositionally biased region" description="Low complexity" evidence="4">
    <location>
        <begin position="130"/>
        <end position="171"/>
    </location>
</feature>
<feature type="signal peptide" evidence="5">
    <location>
        <begin position="1"/>
        <end position="26"/>
    </location>
</feature>
<dbReference type="AlphaFoldDB" id="A0A2Z7BBF5"/>
<reference evidence="7 8" key="1">
    <citation type="journal article" date="2015" name="Proc. Natl. Acad. Sci. U.S.A.">
        <title>The resurrection genome of Boea hygrometrica: A blueprint for survival of dehydration.</title>
        <authorList>
            <person name="Xiao L."/>
            <person name="Yang G."/>
            <person name="Zhang L."/>
            <person name="Yang X."/>
            <person name="Zhao S."/>
            <person name="Ji Z."/>
            <person name="Zhou Q."/>
            <person name="Hu M."/>
            <person name="Wang Y."/>
            <person name="Chen M."/>
            <person name="Xu Y."/>
            <person name="Jin H."/>
            <person name="Xiao X."/>
            <person name="Hu G."/>
            <person name="Bao F."/>
            <person name="Hu Y."/>
            <person name="Wan P."/>
            <person name="Li L."/>
            <person name="Deng X."/>
            <person name="Kuang T."/>
            <person name="Xiang C."/>
            <person name="Zhu J.K."/>
            <person name="Oliver M.J."/>
            <person name="He Y."/>
        </authorList>
    </citation>
    <scope>NUCLEOTIDE SEQUENCE [LARGE SCALE GENOMIC DNA]</scope>
    <source>
        <strain evidence="8">cv. XS01</strain>
    </source>
</reference>
<dbReference type="InterPro" id="IPR028871">
    <property type="entry name" value="BlueCu_1_BS"/>
</dbReference>
<dbReference type="Gene3D" id="2.60.40.420">
    <property type="entry name" value="Cupredoxins - blue copper proteins"/>
    <property type="match status" value="1"/>
</dbReference>
<keyword evidence="2" id="KW-0186">Copper</keyword>
<accession>A0A2Z7BBF5</accession>
<dbReference type="SUPFAM" id="SSF49503">
    <property type="entry name" value="Cupredoxins"/>
    <property type="match status" value="1"/>
</dbReference>
<dbReference type="FunFam" id="2.60.40.420:FF:000003">
    <property type="entry name" value="Blue copper"/>
    <property type="match status" value="1"/>
</dbReference>
<dbReference type="InterPro" id="IPR039391">
    <property type="entry name" value="Phytocyanin-like"/>
</dbReference>
<sequence length="203" mass="20641">MAKFGGGISNLVVLIMICGLIHGVPAAIYTVGDSSGWSIGGYGSWASDKSFTVGDTLVFNYAPGHTVDEVSPNDYQSCTTGNALTTDSSGATSITLRSAGQHYFICGVPGHCSSGMKLSVNVVAASGGDSSSKTTASPPTIISPPSIAAPPRTTDFPPSTTISPAPSAGASQHLTRPSSSAVLFTPKVVVLSTITIVLLKFFL</sequence>
<evidence type="ECO:0000256" key="1">
    <source>
        <dbReference type="ARBA" id="ARBA00022723"/>
    </source>
</evidence>
<evidence type="ECO:0000256" key="2">
    <source>
        <dbReference type="ARBA" id="ARBA00023008"/>
    </source>
</evidence>
<dbReference type="PROSITE" id="PS00196">
    <property type="entry name" value="COPPER_BLUE"/>
    <property type="match status" value="1"/>
</dbReference>
<organism evidence="7 8">
    <name type="scientific">Dorcoceras hygrometricum</name>
    <dbReference type="NCBI Taxonomy" id="472368"/>
    <lineage>
        <taxon>Eukaryota</taxon>
        <taxon>Viridiplantae</taxon>
        <taxon>Streptophyta</taxon>
        <taxon>Embryophyta</taxon>
        <taxon>Tracheophyta</taxon>
        <taxon>Spermatophyta</taxon>
        <taxon>Magnoliopsida</taxon>
        <taxon>eudicotyledons</taxon>
        <taxon>Gunneridae</taxon>
        <taxon>Pentapetalae</taxon>
        <taxon>asterids</taxon>
        <taxon>lamiids</taxon>
        <taxon>Lamiales</taxon>
        <taxon>Gesneriaceae</taxon>
        <taxon>Didymocarpoideae</taxon>
        <taxon>Trichosporeae</taxon>
        <taxon>Loxocarpinae</taxon>
        <taxon>Dorcoceras</taxon>
    </lineage>
</organism>
<evidence type="ECO:0000256" key="4">
    <source>
        <dbReference type="SAM" id="MobiDB-lite"/>
    </source>
</evidence>
<dbReference type="PANTHER" id="PTHR33021:SF193">
    <property type="entry name" value="OS06G0218600 PROTEIN"/>
    <property type="match status" value="1"/>
</dbReference>
<dbReference type="InterPro" id="IPR008972">
    <property type="entry name" value="Cupredoxin"/>
</dbReference>
<feature type="chain" id="PRO_5016247420" description="Phytocyanin domain-containing protein" evidence="5">
    <location>
        <begin position="27"/>
        <end position="203"/>
    </location>
</feature>
<keyword evidence="5" id="KW-0732">Signal</keyword>
<dbReference type="OrthoDB" id="206968at2759"/>
<evidence type="ECO:0000256" key="3">
    <source>
        <dbReference type="ARBA" id="ARBA00023180"/>
    </source>
</evidence>
<name>A0A2Z7BBF5_9LAMI</name>
<feature type="domain" description="Phytocyanin" evidence="6">
    <location>
        <begin position="27"/>
        <end position="124"/>
    </location>
</feature>
<dbReference type="InterPro" id="IPR003245">
    <property type="entry name" value="Phytocyanin_dom"/>
</dbReference>
<gene>
    <name evidence="7" type="ORF">F511_13520</name>
</gene>
<evidence type="ECO:0000256" key="5">
    <source>
        <dbReference type="SAM" id="SignalP"/>
    </source>
</evidence>
<dbReference type="PROSITE" id="PS51485">
    <property type="entry name" value="PHYTOCYANIN"/>
    <property type="match status" value="1"/>
</dbReference>
<dbReference type="GO" id="GO:0046872">
    <property type="term" value="F:metal ion binding"/>
    <property type="evidence" value="ECO:0007669"/>
    <property type="project" value="UniProtKB-KW"/>
</dbReference>
<dbReference type="GO" id="GO:0009055">
    <property type="term" value="F:electron transfer activity"/>
    <property type="evidence" value="ECO:0007669"/>
    <property type="project" value="InterPro"/>
</dbReference>